<dbReference type="Gene3D" id="3.50.50.60">
    <property type="entry name" value="FAD/NAD(P)-binding domain"/>
    <property type="match status" value="1"/>
</dbReference>
<dbReference type="InterPro" id="IPR036188">
    <property type="entry name" value="FAD/NAD-bd_sf"/>
</dbReference>
<keyword evidence="4" id="KW-0560">Oxidoreductase</keyword>
<dbReference type="AlphaFoldDB" id="A0A431WQA7"/>
<comment type="caution">
    <text evidence="5">The sequence shown here is derived from an EMBL/GenBank/DDBJ whole genome shotgun (WGS) entry which is preliminary data.</text>
</comment>
<keyword evidence="2" id="KW-0285">Flavoprotein</keyword>
<keyword evidence="3" id="KW-0274">FAD</keyword>
<evidence type="ECO:0000313" key="5">
    <source>
        <dbReference type="EMBL" id="RTR37716.1"/>
    </source>
</evidence>
<proteinExistence type="predicted"/>
<dbReference type="EMBL" id="RXNU01000010">
    <property type="protein sequence ID" value="RTR37716.1"/>
    <property type="molecule type" value="Genomic_DNA"/>
</dbReference>
<dbReference type="PANTHER" id="PTHR43104">
    <property type="entry name" value="L-2-HYDROXYGLUTARATE DEHYDROGENASE, MITOCHONDRIAL"/>
    <property type="match status" value="1"/>
</dbReference>
<evidence type="ECO:0000256" key="4">
    <source>
        <dbReference type="ARBA" id="ARBA00023002"/>
    </source>
</evidence>
<accession>A0A431WQA7</accession>
<evidence type="ECO:0000256" key="1">
    <source>
        <dbReference type="ARBA" id="ARBA00001974"/>
    </source>
</evidence>
<name>A0A431WQA7_9GAMM</name>
<dbReference type="OrthoDB" id="9801699at2"/>
<dbReference type="Proteomes" id="UP000267448">
    <property type="component" value="Unassembled WGS sequence"/>
</dbReference>
<keyword evidence="6" id="KW-1185">Reference proteome</keyword>
<evidence type="ECO:0000256" key="3">
    <source>
        <dbReference type="ARBA" id="ARBA00022827"/>
    </source>
</evidence>
<dbReference type="GO" id="GO:0047545">
    <property type="term" value="F:(S)-2-hydroxyglutarate dehydrogenase activity"/>
    <property type="evidence" value="ECO:0007669"/>
    <property type="project" value="TreeGrafter"/>
</dbReference>
<gene>
    <name evidence="5" type="ORF">EKG38_17000</name>
</gene>
<evidence type="ECO:0000313" key="6">
    <source>
        <dbReference type="Proteomes" id="UP000267448"/>
    </source>
</evidence>
<comment type="cofactor">
    <cofactor evidence="1">
        <name>FAD</name>
        <dbReference type="ChEBI" id="CHEBI:57692"/>
    </cofactor>
</comment>
<organism evidence="5 6">
    <name type="scientific">Shewanella canadensis</name>
    <dbReference type="NCBI Taxonomy" id="271096"/>
    <lineage>
        <taxon>Bacteria</taxon>
        <taxon>Pseudomonadati</taxon>
        <taxon>Pseudomonadota</taxon>
        <taxon>Gammaproteobacteria</taxon>
        <taxon>Alteromonadales</taxon>
        <taxon>Shewanellaceae</taxon>
        <taxon>Shewanella</taxon>
    </lineage>
</organism>
<dbReference type="RefSeq" id="WP_126521416.1">
    <property type="nucleotide sequence ID" value="NZ_RXNU01000010.1"/>
</dbReference>
<dbReference type="PANTHER" id="PTHR43104:SF4">
    <property type="entry name" value="L-2-HYDROXYGLUTARATE DEHYDROGENASE, MITOCHONDRIAL"/>
    <property type="match status" value="1"/>
</dbReference>
<evidence type="ECO:0000256" key="2">
    <source>
        <dbReference type="ARBA" id="ARBA00022630"/>
    </source>
</evidence>
<reference evidence="5 6" key="1">
    <citation type="submission" date="2018-12" db="EMBL/GenBank/DDBJ databases">
        <authorList>
            <person name="Yu L."/>
        </authorList>
    </citation>
    <scope>NUCLEOTIDE SEQUENCE [LARGE SCALE GENOMIC DNA]</scope>
    <source>
        <strain evidence="5 6">HAW-EB2</strain>
    </source>
</reference>
<dbReference type="Gene3D" id="3.30.9.10">
    <property type="entry name" value="D-Amino Acid Oxidase, subunit A, domain 2"/>
    <property type="match status" value="1"/>
</dbReference>
<protein>
    <submittedName>
        <fullName evidence="5">FAD-dependent oxidoreductase</fullName>
    </submittedName>
</protein>
<sequence length="71" mass="7656">MIGVDLNKLQPSYSGIRPKLQGPGDSFRDFQIQGEVEHGFSGLVNLYGIESSGLTASLAIARYVADKLTID</sequence>